<accession>A0A813DCD0</accession>
<evidence type="ECO:0000313" key="1">
    <source>
        <dbReference type="EMBL" id="CAE8586352.1"/>
    </source>
</evidence>
<evidence type="ECO:0000313" key="2">
    <source>
        <dbReference type="Proteomes" id="UP000654075"/>
    </source>
</evidence>
<name>A0A813DCD0_POLGL</name>
<dbReference type="AlphaFoldDB" id="A0A813DCD0"/>
<reference evidence="1" key="1">
    <citation type="submission" date="2021-02" db="EMBL/GenBank/DDBJ databases">
        <authorList>
            <person name="Dougan E. K."/>
            <person name="Rhodes N."/>
            <person name="Thang M."/>
            <person name="Chan C."/>
        </authorList>
    </citation>
    <scope>NUCLEOTIDE SEQUENCE</scope>
</reference>
<feature type="non-terminal residue" evidence="1">
    <location>
        <position position="1"/>
    </location>
</feature>
<keyword evidence="2" id="KW-1185">Reference proteome</keyword>
<organism evidence="1 2">
    <name type="scientific">Polarella glacialis</name>
    <name type="common">Dinoflagellate</name>
    <dbReference type="NCBI Taxonomy" id="89957"/>
    <lineage>
        <taxon>Eukaryota</taxon>
        <taxon>Sar</taxon>
        <taxon>Alveolata</taxon>
        <taxon>Dinophyceae</taxon>
        <taxon>Suessiales</taxon>
        <taxon>Suessiaceae</taxon>
        <taxon>Polarella</taxon>
    </lineage>
</organism>
<dbReference type="EMBL" id="CAJNNV010002019">
    <property type="protein sequence ID" value="CAE8586352.1"/>
    <property type="molecule type" value="Genomic_DNA"/>
</dbReference>
<protein>
    <submittedName>
        <fullName evidence="1">Uncharacterized protein</fullName>
    </submittedName>
</protein>
<gene>
    <name evidence="1" type="ORF">PGLA1383_LOCUS5226</name>
</gene>
<comment type="caution">
    <text evidence="1">The sequence shown here is derived from an EMBL/GenBank/DDBJ whole genome shotgun (WGS) entry which is preliminary data.</text>
</comment>
<proteinExistence type="predicted"/>
<dbReference type="Proteomes" id="UP000654075">
    <property type="component" value="Unassembled WGS sequence"/>
</dbReference>
<sequence>NFTQATFTMFCVEVLLVKIPNTITTGGDDRFADYQSCNQHVHDNPSAPECDCDNWMDRKVAGQDPDPYCHLQDGGLCSLESFKHNESTCTCTCSKESLEWSARHTGMMPVFFGGSVRHGNWYSHPKAGECAEHESVGKVREDGSQCTRKRRADARTFRGVDLVQAGWNSSSPGDRNGSADPSQFHQNAEIVRKVVASRPLQPWSCGSSAASATIMV</sequence>